<organism evidence="1 2">
    <name type="scientific">Popillia japonica</name>
    <name type="common">Japanese beetle</name>
    <dbReference type="NCBI Taxonomy" id="7064"/>
    <lineage>
        <taxon>Eukaryota</taxon>
        <taxon>Metazoa</taxon>
        <taxon>Ecdysozoa</taxon>
        <taxon>Arthropoda</taxon>
        <taxon>Hexapoda</taxon>
        <taxon>Insecta</taxon>
        <taxon>Pterygota</taxon>
        <taxon>Neoptera</taxon>
        <taxon>Endopterygota</taxon>
        <taxon>Coleoptera</taxon>
        <taxon>Polyphaga</taxon>
        <taxon>Scarabaeiformia</taxon>
        <taxon>Scarabaeidae</taxon>
        <taxon>Rutelinae</taxon>
        <taxon>Popillia</taxon>
    </lineage>
</organism>
<reference evidence="1 2" key="1">
    <citation type="journal article" date="2024" name="BMC Genomics">
        <title>De novo assembly and annotation of Popillia japonica's genome with initial clues to its potential as an invasive pest.</title>
        <authorList>
            <person name="Cucini C."/>
            <person name="Boschi S."/>
            <person name="Funari R."/>
            <person name="Cardaioli E."/>
            <person name="Iannotti N."/>
            <person name="Marturano G."/>
            <person name="Paoli F."/>
            <person name="Bruttini M."/>
            <person name="Carapelli A."/>
            <person name="Frati F."/>
            <person name="Nardi F."/>
        </authorList>
    </citation>
    <scope>NUCLEOTIDE SEQUENCE [LARGE SCALE GENOMIC DNA]</scope>
    <source>
        <strain evidence="1">DMR45628</strain>
    </source>
</reference>
<evidence type="ECO:0000313" key="1">
    <source>
        <dbReference type="EMBL" id="KAK9729702.1"/>
    </source>
</evidence>
<gene>
    <name evidence="1" type="ORF">QE152_g15767</name>
</gene>
<dbReference type="EMBL" id="JASPKY010000158">
    <property type="protein sequence ID" value="KAK9729702.1"/>
    <property type="molecule type" value="Genomic_DNA"/>
</dbReference>
<name>A0AAW1L4I8_POPJA</name>
<sequence length="72" mass="8107">MPRFIVRAQVAATRKMNSRSAIYSNREEMPLVSLVKESGVVENKKTGWSKIVILLNVCNMFSVFVLNWCGSA</sequence>
<dbReference type="Proteomes" id="UP001458880">
    <property type="component" value="Unassembled WGS sequence"/>
</dbReference>
<accession>A0AAW1L4I8</accession>
<proteinExistence type="predicted"/>
<keyword evidence="2" id="KW-1185">Reference proteome</keyword>
<evidence type="ECO:0000313" key="2">
    <source>
        <dbReference type="Proteomes" id="UP001458880"/>
    </source>
</evidence>
<dbReference type="AlphaFoldDB" id="A0AAW1L4I8"/>
<comment type="caution">
    <text evidence="1">The sequence shown here is derived from an EMBL/GenBank/DDBJ whole genome shotgun (WGS) entry which is preliminary data.</text>
</comment>
<protein>
    <submittedName>
        <fullName evidence="1">Uncharacterized protein</fullName>
    </submittedName>
</protein>